<evidence type="ECO:0000256" key="3">
    <source>
        <dbReference type="HAMAP-Rule" id="MF_00108"/>
    </source>
</evidence>
<dbReference type="SUPFAM" id="SSF53448">
    <property type="entry name" value="Nucleotide-diphospho-sugar transferases"/>
    <property type="match status" value="1"/>
</dbReference>
<feature type="site" description="Positions MEP for the nucleophilic attack" evidence="3">
    <location>
        <position position="161"/>
    </location>
</feature>
<protein>
    <recommendedName>
        <fullName evidence="3">2-C-methyl-D-erythritol 4-phosphate cytidylyltransferase</fullName>
        <ecNumber evidence="3">2.7.7.60</ecNumber>
    </recommendedName>
    <alternativeName>
        <fullName evidence="3">4-diphosphocytidyl-2C-methyl-D-erythritol synthase</fullName>
    </alternativeName>
    <alternativeName>
        <fullName evidence="3">MEP cytidylyltransferase</fullName>
        <shortName evidence="3">MCT</shortName>
    </alternativeName>
</protein>
<keyword evidence="3" id="KW-0414">Isoprene biosynthesis</keyword>
<dbReference type="PANTHER" id="PTHR32125:SF4">
    <property type="entry name" value="2-C-METHYL-D-ERYTHRITOL 4-PHOSPHATE CYTIDYLYLTRANSFERASE, CHLOROPLASTIC"/>
    <property type="match status" value="1"/>
</dbReference>
<dbReference type="Pfam" id="PF01128">
    <property type="entry name" value="IspD"/>
    <property type="match status" value="1"/>
</dbReference>
<feature type="site" description="Positions MEP for the nucleophilic attack" evidence="3">
    <location>
        <position position="215"/>
    </location>
</feature>
<dbReference type="InterPro" id="IPR001228">
    <property type="entry name" value="IspD"/>
</dbReference>
<keyword evidence="1 3" id="KW-0808">Transferase</keyword>
<feature type="site" description="Transition state stabilizer" evidence="3">
    <location>
        <position position="23"/>
    </location>
</feature>
<dbReference type="InterPro" id="IPR034683">
    <property type="entry name" value="IspD/TarI"/>
</dbReference>
<dbReference type="Proteomes" id="UP000230463">
    <property type="component" value="Unassembled WGS sequence"/>
</dbReference>
<dbReference type="RefSeq" id="WP_100123286.1">
    <property type="nucleotide sequence ID" value="NZ_MEIO01000048.1"/>
</dbReference>
<dbReference type="GO" id="GO:0019288">
    <property type="term" value="P:isopentenyl diphosphate biosynthetic process, methylerythritol 4-phosphate pathway"/>
    <property type="evidence" value="ECO:0007669"/>
    <property type="project" value="UniProtKB-UniRule"/>
</dbReference>
<comment type="caution">
    <text evidence="4">The sequence shown here is derived from an EMBL/GenBank/DDBJ whole genome shotgun (WGS) entry which is preliminary data.</text>
</comment>
<comment type="pathway">
    <text evidence="3">Isoprenoid biosynthesis; isopentenyl diphosphate biosynthesis via DXP pathway; isopentenyl diphosphate from 1-deoxy-D-xylulose 5-phosphate: step 2/6.</text>
</comment>
<name>A0A855FYY0_9NEIS</name>
<dbReference type="UniPathway" id="UPA00056">
    <property type="reaction ID" value="UER00093"/>
</dbReference>
<evidence type="ECO:0000313" key="5">
    <source>
        <dbReference type="Proteomes" id="UP000230463"/>
    </source>
</evidence>
<evidence type="ECO:0000313" key="4">
    <source>
        <dbReference type="EMBL" id="PIT61000.1"/>
    </source>
</evidence>
<dbReference type="InterPro" id="IPR050088">
    <property type="entry name" value="IspD/TarI_cytidylyltransf_bact"/>
</dbReference>
<comment type="similarity">
    <text evidence="3">Belongs to the IspD/TarI cytidylyltransferase family. IspD subfamily.</text>
</comment>
<proteinExistence type="inferred from homology"/>
<dbReference type="EMBL" id="MEIU01000039">
    <property type="protein sequence ID" value="PIT61000.1"/>
    <property type="molecule type" value="Genomic_DNA"/>
</dbReference>
<organism evidence="4 5">
    <name type="scientific">Snodgrassella alvi</name>
    <dbReference type="NCBI Taxonomy" id="1196083"/>
    <lineage>
        <taxon>Bacteria</taxon>
        <taxon>Pseudomonadati</taxon>
        <taxon>Pseudomonadota</taxon>
        <taxon>Betaproteobacteria</taxon>
        <taxon>Neisseriales</taxon>
        <taxon>Neisseriaceae</taxon>
        <taxon>Snodgrassella</taxon>
    </lineage>
</organism>
<sequence length="235" mass="25352">MTRHVALIPAAGVGARFGAACPKQYVSLIGKTVLEHTVSRLVQINAIDLLLIVVSEQDEYIDTIYPAAELPSNVHILRCGGTTRAQTVRNGIMHAQQQFDLQDNDWLLVHDAARCCVSADSVQRLLAAVHNHAVGGLLALPVADTLKQADTAQHVCCTVSRDGLWQAQTPQMFRAGILARALAQVDLDVITDESSAVEALGLSPLLVLGDIRNLKLTSAQDALLATYFLQQETVE</sequence>
<gene>
    <name evidence="3" type="primary">ispD</name>
    <name evidence="4" type="ORF">BHC57_02575</name>
</gene>
<dbReference type="CDD" id="cd02516">
    <property type="entry name" value="CDP-ME_synthetase"/>
    <property type="match status" value="1"/>
</dbReference>
<comment type="catalytic activity">
    <reaction evidence="3">
        <text>2-C-methyl-D-erythritol 4-phosphate + CTP + H(+) = 4-CDP-2-C-methyl-D-erythritol + diphosphate</text>
        <dbReference type="Rhea" id="RHEA:13429"/>
        <dbReference type="ChEBI" id="CHEBI:15378"/>
        <dbReference type="ChEBI" id="CHEBI:33019"/>
        <dbReference type="ChEBI" id="CHEBI:37563"/>
        <dbReference type="ChEBI" id="CHEBI:57823"/>
        <dbReference type="ChEBI" id="CHEBI:58262"/>
        <dbReference type="EC" id="2.7.7.60"/>
    </reaction>
</comment>
<accession>A0A855FYY0</accession>
<evidence type="ECO:0000256" key="2">
    <source>
        <dbReference type="ARBA" id="ARBA00022695"/>
    </source>
</evidence>
<reference evidence="4 5" key="1">
    <citation type="journal article" date="2017" name="MBio">
        <title>Type VI secretion-mediated competition in the bee gut microbiome.</title>
        <authorList>
            <person name="Steele M.I."/>
            <person name="Kwong W.K."/>
            <person name="Powell J.E."/>
            <person name="Whiteley M."/>
            <person name="Moran N.A."/>
        </authorList>
    </citation>
    <scope>NUCLEOTIDE SEQUENCE [LARGE SCALE GENOMIC DNA]</scope>
    <source>
        <strain evidence="4 5">HK3</strain>
    </source>
</reference>
<dbReference type="EC" id="2.7.7.60" evidence="3"/>
<dbReference type="Gene3D" id="3.90.550.10">
    <property type="entry name" value="Spore Coat Polysaccharide Biosynthesis Protein SpsA, Chain A"/>
    <property type="match status" value="1"/>
</dbReference>
<feature type="site" description="Transition state stabilizer" evidence="3">
    <location>
        <position position="16"/>
    </location>
</feature>
<dbReference type="GO" id="GO:0050518">
    <property type="term" value="F:2-C-methyl-D-erythritol 4-phosphate cytidylyltransferase activity"/>
    <property type="evidence" value="ECO:0007669"/>
    <property type="project" value="UniProtKB-UniRule"/>
</dbReference>
<evidence type="ECO:0000256" key="1">
    <source>
        <dbReference type="ARBA" id="ARBA00022679"/>
    </source>
</evidence>
<dbReference type="NCBIfam" id="TIGR00453">
    <property type="entry name" value="ispD"/>
    <property type="match status" value="1"/>
</dbReference>
<comment type="function">
    <text evidence="3">Catalyzes the formation of 4-diphosphocytidyl-2-C-methyl-D-erythritol from CTP and 2-C-methyl-D-erythritol 4-phosphate (MEP).</text>
</comment>
<dbReference type="AlphaFoldDB" id="A0A855FYY0"/>
<dbReference type="HAMAP" id="MF_00108">
    <property type="entry name" value="IspD"/>
    <property type="match status" value="1"/>
</dbReference>
<dbReference type="InterPro" id="IPR029044">
    <property type="entry name" value="Nucleotide-diphossugar_trans"/>
</dbReference>
<dbReference type="FunFam" id="3.90.550.10:FF:000003">
    <property type="entry name" value="2-C-methyl-D-erythritol 4-phosphate cytidylyltransferase"/>
    <property type="match status" value="1"/>
</dbReference>
<keyword evidence="2 3" id="KW-0548">Nucleotidyltransferase</keyword>
<dbReference type="PANTHER" id="PTHR32125">
    <property type="entry name" value="2-C-METHYL-D-ERYTHRITOL 4-PHOSPHATE CYTIDYLYLTRANSFERASE, CHLOROPLASTIC"/>
    <property type="match status" value="1"/>
</dbReference>